<keyword evidence="1" id="KW-0732">Signal</keyword>
<accession>A0A0L0H9L5</accession>
<sequence length="398" mass="44373">MTFSLHVQYPFCQGRAHNARTGMVGSCRFPQHFAFDKQFKKDCDKRWPIHSATSFTMKLTTALISLLPLAAALPFGGKPGNGQSGCLEFTVIGDWGSGVPEQNVTGRAMQKVAEKTNAKFVIALGDNFYASNANSSKAAQYNYEGVKSATDGKWTDWWANVYKGRLAEIPWYGVAGNHDWAGLPKALVDRTQVKDQGKWRMDDFFWDMEIPYGNGKKAGFVFIDTDLLYYGYNGDKKYPAIAENFAAHNWTAQHHSIEAHLAKIEKQLQKYDDKDYLIVSGHHPLGTCTAEKNMTSLLALLDKYAPTAYMYGHVHSLQYTVRQNKKGNTMYVQSGAGGRSEEVCPESKNLTTPSWGVGGTYGFVSATLNDKGFKVEYFDIKGNSVYKAENGPRKGRKH</sequence>
<dbReference type="EMBL" id="KQ257463">
    <property type="protein sequence ID" value="KNC97589.1"/>
    <property type="molecule type" value="Genomic_DNA"/>
</dbReference>
<dbReference type="GO" id="GO:0016787">
    <property type="term" value="F:hydrolase activity"/>
    <property type="evidence" value="ECO:0007669"/>
    <property type="project" value="UniProtKB-KW"/>
</dbReference>
<evidence type="ECO:0000313" key="4">
    <source>
        <dbReference type="EMBL" id="KNC97589.1"/>
    </source>
</evidence>
<dbReference type="InterPro" id="IPR051558">
    <property type="entry name" value="Metallophosphoesterase_PAP"/>
</dbReference>
<dbReference type="OrthoDB" id="411211at2759"/>
<evidence type="ECO:0000259" key="3">
    <source>
        <dbReference type="Pfam" id="PF00149"/>
    </source>
</evidence>
<dbReference type="OMA" id="GFCIHEL"/>
<dbReference type="SUPFAM" id="SSF56300">
    <property type="entry name" value="Metallo-dependent phosphatases"/>
    <property type="match status" value="1"/>
</dbReference>
<dbReference type="InterPro" id="IPR004843">
    <property type="entry name" value="Calcineurin-like_PHP"/>
</dbReference>
<proteinExistence type="predicted"/>
<evidence type="ECO:0000256" key="1">
    <source>
        <dbReference type="ARBA" id="ARBA00022729"/>
    </source>
</evidence>
<feature type="domain" description="Calcineurin-like phosphoesterase" evidence="3">
    <location>
        <begin position="89"/>
        <end position="316"/>
    </location>
</feature>
<dbReference type="Proteomes" id="UP000053201">
    <property type="component" value="Unassembled WGS sequence"/>
</dbReference>
<dbReference type="InterPro" id="IPR029052">
    <property type="entry name" value="Metallo-depent_PP-like"/>
</dbReference>
<organism evidence="4 5">
    <name type="scientific">Spizellomyces punctatus (strain DAOM BR117)</name>
    <dbReference type="NCBI Taxonomy" id="645134"/>
    <lineage>
        <taxon>Eukaryota</taxon>
        <taxon>Fungi</taxon>
        <taxon>Fungi incertae sedis</taxon>
        <taxon>Chytridiomycota</taxon>
        <taxon>Chytridiomycota incertae sedis</taxon>
        <taxon>Chytridiomycetes</taxon>
        <taxon>Spizellomycetales</taxon>
        <taxon>Spizellomycetaceae</taxon>
        <taxon>Spizellomyces</taxon>
    </lineage>
</organism>
<name>A0A0L0H9L5_SPIPD</name>
<keyword evidence="5" id="KW-1185">Reference proteome</keyword>
<dbReference type="AlphaFoldDB" id="A0A0L0H9L5"/>
<dbReference type="STRING" id="645134.A0A0L0H9L5"/>
<evidence type="ECO:0000256" key="2">
    <source>
        <dbReference type="ARBA" id="ARBA00022801"/>
    </source>
</evidence>
<evidence type="ECO:0000313" key="5">
    <source>
        <dbReference type="Proteomes" id="UP000053201"/>
    </source>
</evidence>
<dbReference type="eggNOG" id="KOG2679">
    <property type="taxonomic scope" value="Eukaryota"/>
</dbReference>
<dbReference type="PANTHER" id="PTHR10161:SF14">
    <property type="entry name" value="TARTRATE-RESISTANT ACID PHOSPHATASE TYPE 5"/>
    <property type="match status" value="1"/>
</dbReference>
<reference evidence="4 5" key="1">
    <citation type="submission" date="2009-08" db="EMBL/GenBank/DDBJ databases">
        <title>The Genome Sequence of Spizellomyces punctatus strain DAOM BR117.</title>
        <authorList>
            <consortium name="The Broad Institute Genome Sequencing Platform"/>
            <person name="Russ C."/>
            <person name="Cuomo C."/>
            <person name="Shea T."/>
            <person name="Young S.K."/>
            <person name="Zeng Q."/>
            <person name="Koehrsen M."/>
            <person name="Haas B."/>
            <person name="Borodovsky M."/>
            <person name="Guigo R."/>
            <person name="Alvarado L."/>
            <person name="Berlin A."/>
            <person name="Bochicchio J."/>
            <person name="Borenstein D."/>
            <person name="Chapman S."/>
            <person name="Chen Z."/>
            <person name="Engels R."/>
            <person name="Freedman E."/>
            <person name="Gellesch M."/>
            <person name="Goldberg J."/>
            <person name="Griggs A."/>
            <person name="Gujja S."/>
            <person name="Heiman D."/>
            <person name="Hepburn T."/>
            <person name="Howarth C."/>
            <person name="Jen D."/>
            <person name="Larson L."/>
            <person name="Lewis B."/>
            <person name="Mehta T."/>
            <person name="Park D."/>
            <person name="Pearson M."/>
            <person name="Roberts A."/>
            <person name="Saif S."/>
            <person name="Shenoy N."/>
            <person name="Sisk P."/>
            <person name="Stolte C."/>
            <person name="Sykes S."/>
            <person name="Thomson T."/>
            <person name="Walk T."/>
            <person name="White J."/>
            <person name="Yandava C."/>
            <person name="Burger G."/>
            <person name="Gray M.W."/>
            <person name="Holland P.W.H."/>
            <person name="King N."/>
            <person name="Lang F.B.F."/>
            <person name="Roger A.J."/>
            <person name="Ruiz-Trillo I."/>
            <person name="Lander E."/>
            <person name="Nusbaum C."/>
        </authorList>
    </citation>
    <scope>NUCLEOTIDE SEQUENCE [LARGE SCALE GENOMIC DNA]</scope>
    <source>
        <strain evidence="4 5">DAOM BR117</strain>
    </source>
</reference>
<dbReference type="VEuPathDB" id="FungiDB:SPPG_07060"/>
<dbReference type="PANTHER" id="PTHR10161">
    <property type="entry name" value="TARTRATE-RESISTANT ACID PHOSPHATASE TYPE 5"/>
    <property type="match status" value="1"/>
</dbReference>
<dbReference type="InParanoid" id="A0A0L0H9L5"/>
<dbReference type="Gene3D" id="3.60.21.10">
    <property type="match status" value="1"/>
</dbReference>
<protein>
    <recommendedName>
        <fullName evidence="3">Calcineurin-like phosphoesterase domain-containing protein</fullName>
    </recommendedName>
</protein>
<gene>
    <name evidence="4" type="ORF">SPPG_07060</name>
</gene>
<dbReference type="RefSeq" id="XP_016605629.1">
    <property type="nucleotide sequence ID" value="XM_016755238.1"/>
</dbReference>
<dbReference type="Pfam" id="PF00149">
    <property type="entry name" value="Metallophos"/>
    <property type="match status" value="1"/>
</dbReference>
<keyword evidence="2" id="KW-0378">Hydrolase</keyword>
<dbReference type="GeneID" id="27690308"/>